<dbReference type="PRINTS" id="PR00368">
    <property type="entry name" value="FADPNR"/>
</dbReference>
<evidence type="ECO:0000259" key="6">
    <source>
        <dbReference type="Pfam" id="PF14759"/>
    </source>
</evidence>
<dbReference type="Gene3D" id="3.30.390.30">
    <property type="match status" value="1"/>
</dbReference>
<dbReference type="InterPro" id="IPR050446">
    <property type="entry name" value="FAD-oxidoreductase/Apoptosis"/>
</dbReference>
<dbReference type="PANTHER" id="PTHR43557">
    <property type="entry name" value="APOPTOSIS-INDUCING FACTOR 1"/>
    <property type="match status" value="1"/>
</dbReference>
<feature type="domain" description="Reductase C-terminal" evidence="6">
    <location>
        <begin position="311"/>
        <end position="394"/>
    </location>
</feature>
<keyword evidence="8" id="KW-1185">Reference proteome</keyword>
<dbReference type="InterPro" id="IPR023753">
    <property type="entry name" value="FAD/NAD-binding_dom"/>
</dbReference>
<dbReference type="PANTHER" id="PTHR43557:SF2">
    <property type="entry name" value="RIESKE DOMAIN-CONTAINING PROTEIN-RELATED"/>
    <property type="match status" value="1"/>
</dbReference>
<feature type="domain" description="FAD/NAD(P)-binding" evidence="5">
    <location>
        <begin position="3"/>
        <end position="289"/>
    </location>
</feature>
<dbReference type="SUPFAM" id="SSF55424">
    <property type="entry name" value="FAD/NAD-linked reductases, dimerisation (C-terminal) domain"/>
    <property type="match status" value="1"/>
</dbReference>
<keyword evidence="4" id="KW-0560">Oxidoreductase</keyword>
<dbReference type="SUPFAM" id="SSF51905">
    <property type="entry name" value="FAD/NAD(P)-binding domain"/>
    <property type="match status" value="1"/>
</dbReference>
<evidence type="ECO:0000259" key="5">
    <source>
        <dbReference type="Pfam" id="PF07992"/>
    </source>
</evidence>
<dbReference type="Proteomes" id="UP001500466">
    <property type="component" value="Unassembled WGS sequence"/>
</dbReference>
<evidence type="ECO:0000313" key="8">
    <source>
        <dbReference type="Proteomes" id="UP001500466"/>
    </source>
</evidence>
<dbReference type="InterPro" id="IPR016156">
    <property type="entry name" value="FAD/NAD-linked_Rdtase_dimer_sf"/>
</dbReference>
<comment type="caution">
    <text evidence="7">The sequence shown here is derived from an EMBL/GenBank/DDBJ whole genome shotgun (WGS) entry which is preliminary data.</text>
</comment>
<evidence type="ECO:0000256" key="4">
    <source>
        <dbReference type="ARBA" id="ARBA00023002"/>
    </source>
</evidence>
<dbReference type="PRINTS" id="PR00469">
    <property type="entry name" value="PNDRDTASEII"/>
</dbReference>
<keyword evidence="3" id="KW-0274">FAD</keyword>
<dbReference type="RefSeq" id="WP_345674537.1">
    <property type="nucleotide sequence ID" value="NZ_BAABHS010000004.1"/>
</dbReference>
<sequence>MENVLVVGAGMAGLQTVVGLREQGYTGRITLLGAEPHKPYDRPPLSKEVLGGKTDDSTFEADWDALGVELLLGRAATGLRPADREVDTDAGPLAYDRLVIATGSQVVNLPGAADVDGVHTLRTLDDARRLRAALTPGAHVVVVGAGWIGAEVATSAAALGCRTTVVEALHAPLAGAFPDDIGTRFVPWYAEAGVELLLNARVDRLEPGAVHLADGTRLPADAVVVGIGVRPDTGWLAGSGLDLDPRGAVVVDDHLRTSHPDVYAVGDCVVFPSARYGARLRVEHWDNALHGPRTVAANLAGGDAAYDPVPYFWSDQFGRMIQYVGHHGPDDELVVRGPGEDGKWSAGWFAGDTLVALITVARPRDLAQGRKLVQTGAAVDKAKFADIGTALKDVQRADGTA</sequence>
<dbReference type="Pfam" id="PF07992">
    <property type="entry name" value="Pyr_redox_2"/>
    <property type="match status" value="1"/>
</dbReference>
<organism evidence="7 8">
    <name type="scientific">Yinghuangia aomiensis</name>
    <dbReference type="NCBI Taxonomy" id="676205"/>
    <lineage>
        <taxon>Bacteria</taxon>
        <taxon>Bacillati</taxon>
        <taxon>Actinomycetota</taxon>
        <taxon>Actinomycetes</taxon>
        <taxon>Kitasatosporales</taxon>
        <taxon>Streptomycetaceae</taxon>
        <taxon>Yinghuangia</taxon>
    </lineage>
</organism>
<dbReference type="InterPro" id="IPR036188">
    <property type="entry name" value="FAD/NAD-bd_sf"/>
</dbReference>
<comment type="cofactor">
    <cofactor evidence="1">
        <name>FAD</name>
        <dbReference type="ChEBI" id="CHEBI:57692"/>
    </cofactor>
</comment>
<protein>
    <submittedName>
        <fullName evidence="7">FAD-dependent oxidoreductase</fullName>
    </submittedName>
</protein>
<evidence type="ECO:0000256" key="3">
    <source>
        <dbReference type="ARBA" id="ARBA00022827"/>
    </source>
</evidence>
<dbReference type="Gene3D" id="3.50.50.60">
    <property type="entry name" value="FAD/NAD(P)-binding domain"/>
    <property type="match status" value="2"/>
</dbReference>
<dbReference type="Pfam" id="PF14759">
    <property type="entry name" value="Reductase_C"/>
    <property type="match status" value="1"/>
</dbReference>
<dbReference type="InterPro" id="IPR028202">
    <property type="entry name" value="Reductase_C"/>
</dbReference>
<gene>
    <name evidence="7" type="ORF">GCM10023205_15380</name>
</gene>
<evidence type="ECO:0000256" key="2">
    <source>
        <dbReference type="ARBA" id="ARBA00022630"/>
    </source>
</evidence>
<evidence type="ECO:0000313" key="7">
    <source>
        <dbReference type="EMBL" id="GAA4954554.1"/>
    </source>
</evidence>
<proteinExistence type="predicted"/>
<dbReference type="EMBL" id="BAABHS010000004">
    <property type="protein sequence ID" value="GAA4954554.1"/>
    <property type="molecule type" value="Genomic_DNA"/>
</dbReference>
<accession>A0ABP9GZ13</accession>
<reference evidence="8" key="1">
    <citation type="journal article" date="2019" name="Int. J. Syst. Evol. Microbiol.">
        <title>The Global Catalogue of Microorganisms (GCM) 10K type strain sequencing project: providing services to taxonomists for standard genome sequencing and annotation.</title>
        <authorList>
            <consortium name="The Broad Institute Genomics Platform"/>
            <consortium name="The Broad Institute Genome Sequencing Center for Infectious Disease"/>
            <person name="Wu L."/>
            <person name="Ma J."/>
        </authorList>
    </citation>
    <scope>NUCLEOTIDE SEQUENCE [LARGE SCALE GENOMIC DNA]</scope>
    <source>
        <strain evidence="8">JCM 17986</strain>
    </source>
</reference>
<keyword evidence="2" id="KW-0285">Flavoprotein</keyword>
<evidence type="ECO:0000256" key="1">
    <source>
        <dbReference type="ARBA" id="ARBA00001974"/>
    </source>
</evidence>
<name>A0ABP9GZ13_9ACTN</name>